<comment type="caution">
    <text evidence="2">The sequence shown here is derived from an EMBL/GenBank/DDBJ whole genome shotgun (WGS) entry which is preliminary data.</text>
</comment>
<proteinExistence type="predicted"/>
<dbReference type="GO" id="GO:0016887">
    <property type="term" value="F:ATP hydrolysis activity"/>
    <property type="evidence" value="ECO:0007669"/>
    <property type="project" value="InterPro"/>
</dbReference>
<dbReference type="InterPro" id="IPR039991">
    <property type="entry name" value="SHOC1"/>
</dbReference>
<sequence>MSHDNVCDVDDVGEELLELFSPNQDYVNESYNQNPLEYNFVQEEKHAMNRVTKGEDEGYHVSKTFTEEWIDTDGTNECLVKVLSEISDLDPVTCNNLENVFTIDLTLEEPRFPKNMQLENNDQNPIIKSLPSKFTRFNEPEPFLDVQTEDFCISREHLAILQELEQKDETISLEGLRSNDKCLEEPRLPIKETIICVQDAPNSISENVSLVRQEIKPSILTDKTISVIEETGVRAPLEILDDWEGVSSTNVLDESMGDDSKEDEVIPDVPTISRLEPISISVKHDHLKEVHRRKRRQQETSSANDDDAIMTDHVFPENKVQTPPEQVEYENLQKDLDNFTHVELGDKWPMVARMKSMDVSEPARSGNKCVNFSRITNFLIKSDISTCDFGLHWNPFKNAANLGILQIVVLDHTPHNDDLTKIIQEGSACLNSDNFLALIDVKSTNKDNEIHLRSRKEKKRGEATRRSNIKKSGLAVAAPRDKPATSSDISMLFSIGAYDNHSLSYSRRTDTPSKSSNQKKRSVKQNVSARIQPLLRQPTARSRNVDNPIPDIKSWIRIGNENAKAPLTERINDSISNLFRQDRVTQWLSDQRNKNDDENFDDIEVVDLTLDAELPALEIPTPEILAPEIPEPVIPAVLYSSETTFLAPEIPALHNSSETTFLAPEIPATVIPAAHHSTTSPFFNENSTPPNEQYLFDTTLFSNSFSATRSIDDFLLLRGTLQPGRRREGGKAPSATSSHNRIARKIVTPDITTSTNSHVKPVTNQNVSILNKNSFVSISKAILERLPKPTVSYKYIASARILPNRGLLTALKSRNCKIELIERDFEYMRPLLSERESDAIHVDVDIIIDERTGAIFYPLNMLAQSQTVSKLVQTVNRLRLKYTNLYLILEAYTWNNRPASSNTEYIITTYPFTLPILRATSELQTILMCSNCDDVKIMFSLCEEMSAKLLRMIGNRCAIQCDEQGIIIKRGWKNQKHWESRDWMAIEESLHERFLSCFTPFVNPFTAQIILTATTLLQFFQMSHAERYDLVGGWIGGTRLEMFDEIIHEPLSGNANEN</sequence>
<evidence type="ECO:0000313" key="3">
    <source>
        <dbReference type="Proteomes" id="UP001153678"/>
    </source>
</evidence>
<dbReference type="PANTHER" id="PTHR35668:SF1">
    <property type="entry name" value="PROTEIN SHORTAGE IN CHIASMATA 1 ORTHOLOG"/>
    <property type="match status" value="1"/>
</dbReference>
<evidence type="ECO:0000256" key="1">
    <source>
        <dbReference type="SAM" id="MobiDB-lite"/>
    </source>
</evidence>
<dbReference type="GO" id="GO:0003697">
    <property type="term" value="F:single-stranded DNA binding"/>
    <property type="evidence" value="ECO:0007669"/>
    <property type="project" value="TreeGrafter"/>
</dbReference>
<feature type="region of interest" description="Disordered" evidence="1">
    <location>
        <begin position="286"/>
        <end position="312"/>
    </location>
</feature>
<dbReference type="GO" id="GO:0000794">
    <property type="term" value="C:condensed nuclear chromosome"/>
    <property type="evidence" value="ECO:0007669"/>
    <property type="project" value="InterPro"/>
</dbReference>
<dbReference type="EMBL" id="CAMKVN010000026">
    <property type="protein sequence ID" value="CAI2162140.1"/>
    <property type="molecule type" value="Genomic_DNA"/>
</dbReference>
<name>A0A9W4SAN4_9GLOM</name>
<dbReference type="Proteomes" id="UP001153678">
    <property type="component" value="Unassembled WGS sequence"/>
</dbReference>
<gene>
    <name evidence="2" type="ORF">FWILDA_LOCUS406</name>
</gene>
<dbReference type="OrthoDB" id="2422840at2759"/>
<evidence type="ECO:0000313" key="2">
    <source>
        <dbReference type="EMBL" id="CAI2162140.1"/>
    </source>
</evidence>
<feature type="region of interest" description="Disordered" evidence="1">
    <location>
        <begin position="504"/>
        <end position="530"/>
    </location>
</feature>
<organism evidence="2 3">
    <name type="scientific">Funneliformis geosporum</name>
    <dbReference type="NCBI Taxonomy" id="1117311"/>
    <lineage>
        <taxon>Eukaryota</taxon>
        <taxon>Fungi</taxon>
        <taxon>Fungi incertae sedis</taxon>
        <taxon>Mucoromycota</taxon>
        <taxon>Glomeromycotina</taxon>
        <taxon>Glomeromycetes</taxon>
        <taxon>Glomerales</taxon>
        <taxon>Glomeraceae</taxon>
        <taxon>Funneliformis</taxon>
    </lineage>
</organism>
<protein>
    <submittedName>
        <fullName evidence="2">14260_t:CDS:1</fullName>
    </submittedName>
</protein>
<dbReference type="PANTHER" id="PTHR35668">
    <property type="entry name" value="PROTEIN SHORTAGE IN CHIASMATA 1 ORTHOLOG"/>
    <property type="match status" value="1"/>
</dbReference>
<feature type="compositionally biased region" description="Polar residues" evidence="1">
    <location>
        <begin position="504"/>
        <end position="516"/>
    </location>
</feature>
<dbReference type="AlphaFoldDB" id="A0A9W4SAN4"/>
<accession>A0A9W4SAN4</accession>
<feature type="region of interest" description="Disordered" evidence="1">
    <location>
        <begin position="452"/>
        <end position="485"/>
    </location>
</feature>
<dbReference type="GO" id="GO:0000712">
    <property type="term" value="P:resolution of meiotic recombination intermediates"/>
    <property type="evidence" value="ECO:0007669"/>
    <property type="project" value="InterPro"/>
</dbReference>
<reference evidence="2" key="1">
    <citation type="submission" date="2022-08" db="EMBL/GenBank/DDBJ databases">
        <authorList>
            <person name="Kallberg Y."/>
            <person name="Tangrot J."/>
            <person name="Rosling A."/>
        </authorList>
    </citation>
    <scope>NUCLEOTIDE SEQUENCE</scope>
    <source>
        <strain evidence="2">Wild A</strain>
    </source>
</reference>
<keyword evidence="3" id="KW-1185">Reference proteome</keyword>